<reference evidence="2 3" key="1">
    <citation type="submission" date="2017-04" db="EMBL/GenBank/DDBJ databases">
        <authorList>
            <person name="Afonso C.L."/>
            <person name="Miller P.J."/>
            <person name="Scott M.A."/>
            <person name="Spackman E."/>
            <person name="Goraichik I."/>
            <person name="Dimitrov K.M."/>
            <person name="Suarez D.L."/>
            <person name="Swayne D.E."/>
        </authorList>
    </citation>
    <scope>NUCLEOTIDE SEQUENCE [LARGE SCALE GENOMIC DNA]</scope>
    <source>
        <strain evidence="2 3">11</strain>
    </source>
</reference>
<evidence type="ECO:0000313" key="2">
    <source>
        <dbReference type="EMBL" id="SMG20929.1"/>
    </source>
</evidence>
<evidence type="ECO:0000256" key="1">
    <source>
        <dbReference type="ARBA" id="ARBA00022679"/>
    </source>
</evidence>
<dbReference type="InterPro" id="IPR000182">
    <property type="entry name" value="GNAT_dom"/>
</dbReference>
<dbReference type="GO" id="GO:0008080">
    <property type="term" value="F:N-acetyltransferase activity"/>
    <property type="evidence" value="ECO:0007669"/>
    <property type="project" value="InterPro"/>
</dbReference>
<proteinExistence type="predicted"/>
<dbReference type="Gene3D" id="3.40.630.30">
    <property type="match status" value="1"/>
</dbReference>
<dbReference type="Pfam" id="PF00583">
    <property type="entry name" value="Acetyltransf_1"/>
    <property type="match status" value="1"/>
</dbReference>
<dbReference type="EMBL" id="FXAZ01000001">
    <property type="protein sequence ID" value="SMG20929.1"/>
    <property type="molecule type" value="Genomic_DNA"/>
</dbReference>
<sequence length="155" mass="17814">MLREIEQRDNHQVEQLIRTCLIEFGANKSGTAWADPNLGNFYELYQQPYSKYWVVEQNNNIIAGCGIGPVEGFPQICELQKMYALNEARGSGIANELLQTALAFAKQHYEKCYLETLSNMTAANKFYQKHGFAAMDKPLQESEHYACDMWYIKTL</sequence>
<dbReference type="SUPFAM" id="SSF55729">
    <property type="entry name" value="Acyl-CoA N-acyltransferases (Nat)"/>
    <property type="match status" value="1"/>
</dbReference>
<organism evidence="2 3">
    <name type="scientific">Paenibacillus aquistagni</name>
    <dbReference type="NCBI Taxonomy" id="1852522"/>
    <lineage>
        <taxon>Bacteria</taxon>
        <taxon>Bacillati</taxon>
        <taxon>Bacillota</taxon>
        <taxon>Bacilli</taxon>
        <taxon>Bacillales</taxon>
        <taxon>Paenibacillaceae</taxon>
        <taxon>Paenibacillus</taxon>
    </lineage>
</organism>
<accession>A0A1X7J0E5</accession>
<gene>
    <name evidence="2" type="ORF">SAMN06295960_1065</name>
</gene>
<name>A0A1X7J0E5_9BACL</name>
<keyword evidence="1 2" id="KW-0808">Transferase</keyword>
<protein>
    <submittedName>
        <fullName evidence="2">Putative acetyltransferase</fullName>
    </submittedName>
</protein>
<dbReference type="PROSITE" id="PS51186">
    <property type="entry name" value="GNAT"/>
    <property type="match status" value="1"/>
</dbReference>
<dbReference type="CDD" id="cd04301">
    <property type="entry name" value="NAT_SF"/>
    <property type="match status" value="1"/>
</dbReference>
<dbReference type="InterPro" id="IPR050769">
    <property type="entry name" value="NAT_camello-type"/>
</dbReference>
<dbReference type="Proteomes" id="UP000193834">
    <property type="component" value="Unassembled WGS sequence"/>
</dbReference>
<keyword evidence="3" id="KW-1185">Reference proteome</keyword>
<dbReference type="PANTHER" id="PTHR13947">
    <property type="entry name" value="GNAT FAMILY N-ACETYLTRANSFERASE"/>
    <property type="match status" value="1"/>
</dbReference>
<evidence type="ECO:0000313" key="3">
    <source>
        <dbReference type="Proteomes" id="UP000193834"/>
    </source>
</evidence>
<dbReference type="AlphaFoldDB" id="A0A1X7J0E5"/>
<dbReference type="PANTHER" id="PTHR13947:SF37">
    <property type="entry name" value="LD18367P"/>
    <property type="match status" value="1"/>
</dbReference>
<dbReference type="InterPro" id="IPR016181">
    <property type="entry name" value="Acyl_CoA_acyltransferase"/>
</dbReference>
<dbReference type="OrthoDB" id="5419426at2"/>
<dbReference type="STRING" id="1852522.SAMN06295960_1065"/>
<dbReference type="RefSeq" id="WP_085493253.1">
    <property type="nucleotide sequence ID" value="NZ_FXAZ01000001.1"/>
</dbReference>